<proteinExistence type="predicted"/>
<feature type="compositionally biased region" description="Low complexity" evidence="1">
    <location>
        <begin position="916"/>
        <end position="930"/>
    </location>
</feature>
<gene>
    <name evidence="2" type="ORF">OSJNBa0019J05.21</name>
    <name evidence="3" type="ORF">OSJNBb0032D24.1</name>
</gene>
<dbReference type="AlphaFoldDB" id="Q7XW73"/>
<feature type="compositionally biased region" description="Polar residues" evidence="1">
    <location>
        <begin position="360"/>
        <end position="370"/>
    </location>
</feature>
<feature type="compositionally biased region" description="Low complexity" evidence="1">
    <location>
        <begin position="213"/>
        <end position="225"/>
    </location>
</feature>
<accession>Q7XW73</accession>
<dbReference type="PANTHER" id="PTHR31066:SF64">
    <property type="entry name" value="OS04G0284800 PROTEIN"/>
    <property type="match status" value="1"/>
</dbReference>
<reference evidence="4" key="2">
    <citation type="journal article" date="2005" name="Nature">
        <title>The map-based sequence of the rice genome.</title>
        <authorList>
            <consortium name="International rice genome sequencing project (IRGSP)"/>
            <person name="Matsumoto T."/>
            <person name="Wu J."/>
            <person name="Kanamori H."/>
            <person name="Katayose Y."/>
            <person name="Fujisawa M."/>
            <person name="Namiki N."/>
            <person name="Mizuno H."/>
            <person name="Yamamoto K."/>
            <person name="Antonio B.A."/>
            <person name="Baba T."/>
            <person name="Sakata K."/>
            <person name="Nagamura Y."/>
            <person name="Aoki H."/>
            <person name="Arikawa K."/>
            <person name="Arita K."/>
            <person name="Bito T."/>
            <person name="Chiden Y."/>
            <person name="Fujitsuka N."/>
            <person name="Fukunaka R."/>
            <person name="Hamada M."/>
            <person name="Harada C."/>
            <person name="Hayashi A."/>
            <person name="Hijishita S."/>
            <person name="Honda M."/>
            <person name="Hosokawa S."/>
            <person name="Ichikawa Y."/>
            <person name="Idonuma A."/>
            <person name="Iijima M."/>
            <person name="Ikeda M."/>
            <person name="Ikeno M."/>
            <person name="Ito K."/>
            <person name="Ito S."/>
            <person name="Ito T."/>
            <person name="Ito Y."/>
            <person name="Ito Y."/>
            <person name="Iwabuchi A."/>
            <person name="Kamiya K."/>
            <person name="Karasawa W."/>
            <person name="Kurita K."/>
            <person name="Katagiri S."/>
            <person name="Kikuta A."/>
            <person name="Kobayashi H."/>
            <person name="Kobayashi N."/>
            <person name="Machita K."/>
            <person name="Maehara T."/>
            <person name="Masukawa M."/>
            <person name="Mizubayashi T."/>
            <person name="Mukai Y."/>
            <person name="Nagasaki H."/>
            <person name="Nagata Y."/>
            <person name="Naito S."/>
            <person name="Nakashima M."/>
            <person name="Nakama Y."/>
            <person name="Nakamichi Y."/>
            <person name="Nakamura M."/>
            <person name="Meguro A."/>
            <person name="Negishi M."/>
            <person name="Ohta I."/>
            <person name="Ohta T."/>
            <person name="Okamoto M."/>
            <person name="Ono N."/>
            <person name="Saji S."/>
            <person name="Sakaguchi M."/>
            <person name="Sakai K."/>
            <person name="Shibata M."/>
            <person name="Shimokawa T."/>
            <person name="Song J."/>
            <person name="Takazaki Y."/>
            <person name="Terasawa K."/>
            <person name="Tsugane M."/>
            <person name="Tsuji K."/>
            <person name="Ueda S."/>
            <person name="Waki K."/>
            <person name="Yamagata H."/>
            <person name="Yamamoto M."/>
            <person name="Yamamoto S."/>
            <person name="Yamane H."/>
            <person name="Yoshiki S."/>
            <person name="Yoshihara R."/>
            <person name="Yukawa K."/>
            <person name="Zhong H."/>
            <person name="Yano M."/>
            <person name="Yuan Q."/>
            <person name="Ouyang S."/>
            <person name="Liu J."/>
            <person name="Jones K.M."/>
            <person name="Gansberger K."/>
            <person name="Moffat K."/>
            <person name="Hill J."/>
            <person name="Bera J."/>
            <person name="Fadrosh D."/>
            <person name="Jin S."/>
            <person name="Johri S."/>
            <person name="Kim M."/>
            <person name="Overton L."/>
            <person name="Reardon M."/>
            <person name="Tsitrin T."/>
            <person name="Vuong H."/>
            <person name="Weaver B."/>
            <person name="Ciecko A."/>
            <person name="Tallon L."/>
            <person name="Jackson J."/>
            <person name="Pai G."/>
            <person name="Aken S.V."/>
            <person name="Utterback T."/>
            <person name="Reidmuller S."/>
            <person name="Feldblyum T."/>
            <person name="Hsiao J."/>
            <person name="Zismann V."/>
            <person name="Iobst S."/>
            <person name="de Vazeille A.R."/>
            <person name="Buell C.R."/>
            <person name="Ying K."/>
            <person name="Li Y."/>
            <person name="Lu T."/>
            <person name="Huang Y."/>
            <person name="Zhao Q."/>
            <person name="Feng Q."/>
            <person name="Zhang L."/>
            <person name="Zhu J."/>
            <person name="Weng Q."/>
            <person name="Mu J."/>
            <person name="Lu Y."/>
            <person name="Fan D."/>
            <person name="Liu Y."/>
            <person name="Guan J."/>
            <person name="Zhang Y."/>
            <person name="Yu S."/>
            <person name="Liu X."/>
            <person name="Zhang Y."/>
            <person name="Hong G."/>
            <person name="Han B."/>
            <person name="Choisne N."/>
            <person name="Demange N."/>
            <person name="Orjeda G."/>
            <person name="Samain S."/>
            <person name="Cattolico L."/>
            <person name="Pelletier E."/>
            <person name="Couloux A."/>
            <person name="Segurens B."/>
            <person name="Wincker P."/>
            <person name="D'Hont A."/>
            <person name="Scarpelli C."/>
            <person name="Weissenbach J."/>
            <person name="Salanoubat M."/>
            <person name="Quetier F."/>
            <person name="Yu Y."/>
            <person name="Kim H.R."/>
            <person name="Rambo T."/>
            <person name="Currie J."/>
            <person name="Collura K."/>
            <person name="Luo M."/>
            <person name="Yang T."/>
            <person name="Ammiraju J.S.S."/>
            <person name="Engler F."/>
            <person name="Soderlund C."/>
            <person name="Wing R.A."/>
            <person name="Palmer L.E."/>
            <person name="de la Bastide M."/>
            <person name="Spiegel L."/>
            <person name="Nascimento L."/>
            <person name="Zutavern T."/>
            <person name="O'Shaughnessy A."/>
            <person name="Dike S."/>
            <person name="Dedhia N."/>
            <person name="Preston R."/>
            <person name="Balija V."/>
            <person name="McCombie W.R."/>
            <person name="Chow T."/>
            <person name="Chen H."/>
            <person name="Chung M."/>
            <person name="Chen C."/>
            <person name="Shaw J."/>
            <person name="Wu H."/>
            <person name="Hsiao K."/>
            <person name="Chao Y."/>
            <person name="Chu M."/>
            <person name="Cheng C."/>
            <person name="Hour A."/>
            <person name="Lee P."/>
            <person name="Lin S."/>
            <person name="Lin Y."/>
            <person name="Liou J."/>
            <person name="Liu S."/>
            <person name="Hsing Y."/>
            <person name="Raghuvanshi S."/>
            <person name="Mohanty A."/>
            <person name="Bharti A.K."/>
            <person name="Gaur A."/>
            <person name="Gupta V."/>
            <person name="Kumar D."/>
            <person name="Ravi V."/>
            <person name="Vij S."/>
            <person name="Kapur A."/>
            <person name="Khurana P."/>
            <person name="Khurana P."/>
            <person name="Khurana J.P."/>
            <person name="Tyagi A.K."/>
            <person name="Gaikwad K."/>
            <person name="Singh A."/>
            <person name="Dalal V."/>
            <person name="Srivastava S."/>
            <person name="Dixit A."/>
            <person name="Pal A.K."/>
            <person name="Ghazi I.A."/>
            <person name="Yadav M."/>
            <person name="Pandit A."/>
            <person name="Bhargava A."/>
            <person name="Sureshbabu K."/>
            <person name="Batra K."/>
            <person name="Sharma T.R."/>
            <person name="Mohapatra T."/>
            <person name="Singh N.K."/>
            <person name="Messing J."/>
            <person name="Nelson A.B."/>
            <person name="Fuks G."/>
            <person name="Kavchok S."/>
            <person name="Keizer G."/>
            <person name="Linton E."/>
            <person name="Llaca V."/>
            <person name="Song R."/>
            <person name="Tanyolac B."/>
            <person name="Young S."/>
            <person name="Ho-Il K."/>
            <person name="Hahn J.H."/>
            <person name="Sangsakoo G."/>
            <person name="Vanavichit A."/>
            <person name="de Mattos Luiz.A.T."/>
            <person name="Zimmer P.D."/>
            <person name="Malone G."/>
            <person name="Dellagostin O."/>
            <person name="de Oliveira A.C."/>
            <person name="Bevan M."/>
            <person name="Bancroft I."/>
            <person name="Minx P."/>
            <person name="Cordum H."/>
            <person name="Wilson R."/>
            <person name="Cheng Z."/>
            <person name="Jin W."/>
            <person name="Jiang J."/>
            <person name="Leong S.A."/>
            <person name="Iwama H."/>
            <person name="Gojobori T."/>
            <person name="Itoh T."/>
            <person name="Niimura Y."/>
            <person name="Fujii Y."/>
            <person name="Habara T."/>
            <person name="Sakai H."/>
            <person name="Sato Y."/>
            <person name="Wilson G."/>
            <person name="Kumar K."/>
            <person name="McCouch S."/>
            <person name="Juretic N."/>
            <person name="Hoen D."/>
            <person name="Wright S."/>
            <person name="Bruskiewich R."/>
            <person name="Bureau T."/>
            <person name="Miyao A."/>
            <person name="Hirochika H."/>
            <person name="Nishikawa T."/>
            <person name="Kadowaki K."/>
            <person name="Sugiura M."/>
            <person name="Burr B."/>
            <person name="Sasaki T."/>
        </authorList>
    </citation>
    <scope>NUCLEOTIDE SEQUENCE [LARGE SCALE GENOMIC DNA]</scope>
    <source>
        <strain evidence="4">cv. Nipponbare</strain>
    </source>
</reference>
<reference evidence="2" key="1">
    <citation type="journal article" date="2002" name="Nature">
        <title>Sequence and analysis of rice chromosome 4.</title>
        <authorList>
            <person name="Feng Q."/>
            <person name="Zhang Y."/>
            <person name="Hao P."/>
            <person name="Wang S."/>
            <person name="Fu G."/>
            <person name="Huang Y."/>
            <person name="Li Y."/>
            <person name="Zhu J."/>
            <person name="Liu Y."/>
            <person name="Hu X."/>
            <person name="Jia P."/>
            <person name="Zhang Y."/>
            <person name="Zhao Q."/>
            <person name="Ying K."/>
            <person name="Yu S."/>
            <person name="Tang Y."/>
            <person name="Weng Q."/>
            <person name="Zhang L."/>
            <person name="Lu Y."/>
            <person name="Mu J."/>
            <person name="Lu Y."/>
            <person name="Zhang L.S."/>
            <person name="Yu Z."/>
            <person name="Fan D."/>
            <person name="Liu X."/>
            <person name="Lu T."/>
            <person name="Li C."/>
            <person name="Wu Y."/>
            <person name="Sun T."/>
            <person name="Lei H."/>
            <person name="Li T."/>
            <person name="Hu H."/>
            <person name="Guan J."/>
            <person name="Wu M."/>
            <person name="Zhang R."/>
            <person name="Zhou B."/>
            <person name="Chen Z."/>
            <person name="Chen L."/>
            <person name="Jin Z."/>
            <person name="Wang R."/>
            <person name="Yin H."/>
            <person name="Cai Z."/>
            <person name="Ren S."/>
            <person name="Lv G."/>
            <person name="Gu W."/>
            <person name="Zhu G."/>
            <person name="Tu Y."/>
            <person name="Jia J."/>
            <person name="Zhang Y."/>
            <person name="Chen J."/>
            <person name="Kang H."/>
            <person name="Chen X."/>
            <person name="Shao C."/>
            <person name="Sun Y."/>
            <person name="Hu Q."/>
            <person name="Zhang X."/>
            <person name="Zhang W."/>
            <person name="Wang L."/>
            <person name="Ding C."/>
            <person name="Sheng H."/>
            <person name="Gu J."/>
            <person name="Chen S."/>
            <person name="Ni L."/>
            <person name="Zhu F."/>
            <person name="Chen W."/>
            <person name="Lan L."/>
            <person name="Lai Y."/>
            <person name="Cheng Z."/>
            <person name="Gu M."/>
            <person name="Jiang J."/>
            <person name="Li J."/>
            <person name="Hong G."/>
            <person name="Xue Y."/>
            <person name="Han B."/>
        </authorList>
    </citation>
    <scope>NUCLEOTIDE SEQUENCE</scope>
</reference>
<evidence type="ECO:0000313" key="4">
    <source>
        <dbReference type="Proteomes" id="UP000000763"/>
    </source>
</evidence>
<dbReference type="EMBL" id="AL662955">
    <property type="protein sequence ID" value="CAD40223.2"/>
    <property type="molecule type" value="Genomic_DNA"/>
</dbReference>
<feature type="compositionally biased region" description="Gly residues" evidence="1">
    <location>
        <begin position="69"/>
        <end position="78"/>
    </location>
</feature>
<sequence>MALTLPPSLLPFCVRACVRAGGSCRRQWRADSSSCCCCFAYMRFLMAIVACALLRVGRGESNYGPSDPAGGGGGGGGEAAAMATSKKDPPSRDRAARMSPNLKRSSGIEASSAAGYGPRRARSVPSSPDRKFGAAAAAPAAASGSPDVYRPSLSAAGRSTSARSVSGSSRTQPFPKPTLARVKSERATTAAAASPRPPALAPPASNSLKDMARTAPSASSKAPSTLQKSKLSPRPSPDKAVASLKPITQRSPASVTARGGRTTVVSSSRVPGNIAAKKRAESANGGSASSKARSGAPQRAMAASATSKEEKEDEPSMQFEESESISTPSIEDHLHEQLPDPVDLKPLDMSASDSALYGQQAPSSDIPEQQSKNEEVKESFSEDKDVVVGNELHNGGQGADDIAKNITGIVKADDQSQLAEKEEARAKVDKVWRKDEPKSNDVIEETKSKLLEERKSRVKALKLNEMLILVDWEGNLILLLMLCKLPEVKYVDRKHEMKKGGSHQGFPYCFGRDYRNPAVLRLPRKPRVLLMGIGGVRLQFGIGVGVAALEIKLNRPFTGEYGSSVRMMVSYGGEIVQGDHGPDGKAAAPCYAGGVHRIVKVGLSERLAELRQRMAALAGCRDVCIRYALPGEGLGRLRDVANDGDLWGLVSLLFCHDASKTGRVRVFLFAVEAPLLRSASAPSSLPALVEEDATTAVSGGAVTLGLPRSASSPSLATSDSGTAVRMKVSYGGEIIQKQRGGSAAASCYYAGGVHRIVRVGLSERLASLRTRLAALAGFSGSDDVRIRYALPGEEGLHLHDVESDGDLWSLVSLLFFHEAVMATSSKPKQGRIRVFLFAADDAPAAPPLRRRSASSPSLVDVAKHQGALPALAEEEEDMDIDTAAATSPAGVSVTRTGQGMRRSASSPALAPPPPSESGTAAATSTSSSSSGDGVQFAPVVWGATDPRVAVYPLFTCCVPRGIVKTDNEFGLGI</sequence>
<feature type="region of interest" description="Disordered" evidence="1">
    <location>
        <begin position="881"/>
        <end position="933"/>
    </location>
</feature>
<name>Q7XW73_ORYSJ</name>
<feature type="compositionally biased region" description="Basic and acidic residues" evidence="1">
    <location>
        <begin position="330"/>
        <end position="346"/>
    </location>
</feature>
<feature type="compositionally biased region" description="Basic and acidic residues" evidence="1">
    <location>
        <begin position="85"/>
        <end position="96"/>
    </location>
</feature>
<organism evidence="2 4">
    <name type="scientific">Oryza sativa subsp. japonica</name>
    <name type="common">Rice</name>
    <dbReference type="NCBI Taxonomy" id="39947"/>
    <lineage>
        <taxon>Eukaryota</taxon>
        <taxon>Viridiplantae</taxon>
        <taxon>Streptophyta</taxon>
        <taxon>Embryophyta</taxon>
        <taxon>Tracheophyta</taxon>
        <taxon>Spermatophyta</taxon>
        <taxon>Magnoliopsida</taxon>
        <taxon>Liliopsida</taxon>
        <taxon>Poales</taxon>
        <taxon>Poaceae</taxon>
        <taxon>BOP clade</taxon>
        <taxon>Oryzoideae</taxon>
        <taxon>Oryzeae</taxon>
        <taxon>Oryzinae</taxon>
        <taxon>Oryza</taxon>
        <taxon>Oryza sativa</taxon>
    </lineage>
</organism>
<feature type="compositionally biased region" description="Low complexity" evidence="1">
    <location>
        <begin position="133"/>
        <end position="171"/>
    </location>
</feature>
<dbReference type="EMBL" id="AL662995">
    <property type="protein sequence ID" value="CAE04071.1"/>
    <property type="molecule type" value="Genomic_DNA"/>
</dbReference>
<evidence type="ECO:0000313" key="2">
    <source>
        <dbReference type="EMBL" id="CAD40223.2"/>
    </source>
</evidence>
<dbReference type="PANTHER" id="PTHR31066">
    <property type="entry name" value="OS05G0427100 PROTEIN-RELATED"/>
    <property type="match status" value="1"/>
</dbReference>
<protein>
    <submittedName>
        <fullName evidence="2">OSJNBa0019J05.21 protein</fullName>
    </submittedName>
    <submittedName>
        <fullName evidence="3">OSJNBb0032D24.1 protein</fullName>
    </submittedName>
</protein>
<reference evidence="4" key="3">
    <citation type="journal article" date="2008" name="Nucleic Acids Res.">
        <title>The rice annotation project database (RAP-DB): 2008 update.</title>
        <authorList>
            <consortium name="The rice annotation project (RAP)"/>
        </authorList>
    </citation>
    <scope>GENOME REANNOTATION</scope>
    <source>
        <strain evidence="4">cv. Nipponbare</strain>
    </source>
</reference>
<dbReference type="InterPro" id="IPR053198">
    <property type="entry name" value="Gynoecium_Dev_Regulator"/>
</dbReference>
<feature type="compositionally biased region" description="Low complexity" evidence="1">
    <location>
        <begin position="282"/>
        <end position="296"/>
    </location>
</feature>
<evidence type="ECO:0000313" key="3">
    <source>
        <dbReference type="EMBL" id="CAE04071.1"/>
    </source>
</evidence>
<feature type="compositionally biased region" description="Basic and acidic residues" evidence="1">
    <location>
        <begin position="371"/>
        <end position="384"/>
    </location>
</feature>
<feature type="region of interest" description="Disordered" evidence="1">
    <location>
        <begin position="65"/>
        <end position="384"/>
    </location>
</feature>
<evidence type="ECO:0000256" key="1">
    <source>
        <dbReference type="SAM" id="MobiDB-lite"/>
    </source>
</evidence>
<dbReference type="Proteomes" id="UP000000763">
    <property type="component" value="Chromosome 4"/>
</dbReference>
<feature type="compositionally biased region" description="Acidic residues" evidence="1">
    <location>
        <begin position="311"/>
        <end position="323"/>
    </location>
</feature>